<keyword evidence="3" id="KW-1185">Reference proteome</keyword>
<dbReference type="EMBL" id="FNLO01000005">
    <property type="protein sequence ID" value="SDV48601.1"/>
    <property type="molecule type" value="Genomic_DNA"/>
</dbReference>
<dbReference type="GO" id="GO:0016757">
    <property type="term" value="F:glycosyltransferase activity"/>
    <property type="evidence" value="ECO:0007669"/>
    <property type="project" value="TreeGrafter"/>
</dbReference>
<dbReference type="Gene3D" id="3.40.50.2000">
    <property type="entry name" value="Glycogen Phosphorylase B"/>
    <property type="match status" value="2"/>
</dbReference>
<accession>A0A1H2PPC0</accession>
<dbReference type="PANTHER" id="PTHR12526:SF636">
    <property type="entry name" value="BLL3647 PROTEIN"/>
    <property type="match status" value="1"/>
</dbReference>
<dbReference type="InterPro" id="IPR028098">
    <property type="entry name" value="Glyco_trans_4-like_N"/>
</dbReference>
<dbReference type="RefSeq" id="WP_091907815.1">
    <property type="nucleotide sequence ID" value="NZ_FNLO01000005.1"/>
</dbReference>
<dbReference type="PANTHER" id="PTHR12526">
    <property type="entry name" value="GLYCOSYLTRANSFERASE"/>
    <property type="match status" value="1"/>
</dbReference>
<feature type="domain" description="Glycosyltransferase subfamily 4-like N-terminal" evidence="1">
    <location>
        <begin position="12"/>
        <end position="179"/>
    </location>
</feature>
<proteinExistence type="predicted"/>
<evidence type="ECO:0000259" key="1">
    <source>
        <dbReference type="Pfam" id="PF13439"/>
    </source>
</evidence>
<organism evidence="2 3">
    <name type="scientific">Chitinasiproducens palmae</name>
    <dbReference type="NCBI Taxonomy" id="1770053"/>
    <lineage>
        <taxon>Bacteria</taxon>
        <taxon>Pseudomonadati</taxon>
        <taxon>Pseudomonadota</taxon>
        <taxon>Betaproteobacteria</taxon>
        <taxon>Burkholderiales</taxon>
        <taxon>Burkholderiaceae</taxon>
        <taxon>Chitinasiproducens</taxon>
    </lineage>
</organism>
<sequence>MRIALVSEAASGGVASHLAELIRGLADFPDVQVYLVLPEAGRLDLDILSPEVLALTSGTFYVPMVRAVGLHDAVHMLHLRRLLRRLKPDIVHSHSSKAGALTRVCRGPWKQLYTPHAIYTLRPDLSRKARAFYTAVERWLGAWFSDGIVAVSDEEAAHIVSSIKPGTTPVVTIYNGISQSRHLTRQAARQELGIVGNERIVGFVGRLEPQKGIDRLIAAAAEIDRRPELADVRILVIGPGSIEAYLPPGMAIPRCVTITGPVANAARLFAGLDLFVLPSRYEGFPYVYLEADAADVPIVSAPVAGAAAFVERGKRGFIVSYPDDPVVFADAISRGLREGKGQRSTRPQSDANRFTARRMCLDTLSLYRSLMGHAAGSPTRDAFHG</sequence>
<dbReference type="Pfam" id="PF13692">
    <property type="entry name" value="Glyco_trans_1_4"/>
    <property type="match status" value="1"/>
</dbReference>
<dbReference type="SUPFAM" id="SSF53756">
    <property type="entry name" value="UDP-Glycosyltransferase/glycogen phosphorylase"/>
    <property type="match status" value="1"/>
</dbReference>
<dbReference type="Pfam" id="PF13439">
    <property type="entry name" value="Glyco_transf_4"/>
    <property type="match status" value="1"/>
</dbReference>
<evidence type="ECO:0000313" key="3">
    <source>
        <dbReference type="Proteomes" id="UP000243719"/>
    </source>
</evidence>
<dbReference type="Proteomes" id="UP000243719">
    <property type="component" value="Unassembled WGS sequence"/>
</dbReference>
<evidence type="ECO:0000313" key="2">
    <source>
        <dbReference type="EMBL" id="SDV48601.1"/>
    </source>
</evidence>
<keyword evidence="2" id="KW-0808">Transferase</keyword>
<dbReference type="AlphaFoldDB" id="A0A1H2PPC0"/>
<dbReference type="STRING" id="1770053.SAMN05216551_105222"/>
<name>A0A1H2PPC0_9BURK</name>
<protein>
    <submittedName>
        <fullName evidence="2">Glycosyltransferase involved in cell wall bisynthesis</fullName>
    </submittedName>
</protein>
<dbReference type="CDD" id="cd03801">
    <property type="entry name" value="GT4_PimA-like"/>
    <property type="match status" value="1"/>
</dbReference>
<gene>
    <name evidence="2" type="ORF">SAMN05216551_105222</name>
</gene>
<reference evidence="3" key="1">
    <citation type="submission" date="2016-09" db="EMBL/GenBank/DDBJ databases">
        <authorList>
            <person name="Varghese N."/>
            <person name="Submissions S."/>
        </authorList>
    </citation>
    <scope>NUCLEOTIDE SEQUENCE [LARGE SCALE GENOMIC DNA]</scope>
    <source>
        <strain evidence="3">JS23</strain>
    </source>
</reference>